<comment type="catalytic activity">
    <reaction evidence="3">
        <text>3-(methylsulfanyl)propanoate + ATP + CoA = 3-(methylsulfanyl)propanoyl-CoA + AMP + diphosphate</text>
        <dbReference type="Rhea" id="RHEA:43052"/>
        <dbReference type="ChEBI" id="CHEBI:30616"/>
        <dbReference type="ChEBI" id="CHEBI:33019"/>
        <dbReference type="ChEBI" id="CHEBI:49016"/>
        <dbReference type="ChEBI" id="CHEBI:57287"/>
        <dbReference type="ChEBI" id="CHEBI:82815"/>
        <dbReference type="ChEBI" id="CHEBI:456215"/>
        <dbReference type="EC" id="6.2.1.44"/>
    </reaction>
    <physiologicalReaction direction="left-to-right" evidence="3">
        <dbReference type="Rhea" id="RHEA:43053"/>
    </physiologicalReaction>
</comment>
<evidence type="ECO:0000256" key="1">
    <source>
        <dbReference type="ARBA" id="ARBA00006432"/>
    </source>
</evidence>
<sequence length="516" mass="56259">MSDFILIDAIEAQAAKQGDKTALVFKGRETSYNELSHTSNQVAQALLAEGIEPHARIGFMGANSDLYFQLLFGVQKTRSVLVGVNSRLAGPEVAYVLNDAKAEMVFVGKDFVPLIETILADCPTVKRVIAMDGGHAEWAAFEDWRDTAAPTHPQLDYQSDDDFIQLYTSGTTGHPKGVQLTNANMQSALAQAEEWAGWNDNEHVLLCMPLFHIAGVNVGLIGLYEGAKVTVLPEVDPAEILRLVEQEKVSILFMVPAVILFVMQMPNIAEADVSSVRQVIYGASPIAEELLVQAATKFKCDFVQVYGLTETTGCGTNLSPADHDPARNKLRSCGKANKGVEIRIVDEDGKDVPQGEVGEIVMRAASNMKGYWAKPDATAEAVRDGWFYSGDAGFLDAEGYVFIHDRVKDMIVSGGENVYPAEVENALFAHPQIADVAVIGVPDEKWGEAVKACVVPEPGAELSPDEIIAFARERIAGYKLPKSVDFVEALPRNPSGKILRRELRDPYWEGHGRRVG</sequence>
<dbReference type="InterPro" id="IPR000873">
    <property type="entry name" value="AMP-dep_synth/lig_dom"/>
</dbReference>
<reference evidence="8" key="1">
    <citation type="submission" date="2020-10" db="EMBL/GenBank/DDBJ databases">
        <title>Microbiome of the Black Sea water column analyzed by genome centric metagenomics.</title>
        <authorList>
            <person name="Cabello-Yeves P.J."/>
            <person name="Callieri C."/>
            <person name="Picazo A."/>
            <person name="Mehrshad M."/>
            <person name="Haro-Moreno J.M."/>
            <person name="Roda-Garcia J."/>
            <person name="Dzembekova N."/>
            <person name="Slabakova V."/>
            <person name="Slabakova N."/>
            <person name="Moncheva S."/>
            <person name="Rodriguez-Valera F."/>
        </authorList>
    </citation>
    <scope>NUCLEOTIDE SEQUENCE</scope>
    <source>
        <strain evidence="8">BS307-5m-G5</strain>
    </source>
</reference>
<dbReference type="FunFam" id="3.30.300.30:FF:000008">
    <property type="entry name" value="2,3-dihydroxybenzoate-AMP ligase"/>
    <property type="match status" value="1"/>
</dbReference>
<evidence type="ECO:0000256" key="3">
    <source>
        <dbReference type="ARBA" id="ARBA00051915"/>
    </source>
</evidence>
<feature type="domain" description="AMP-binding enzyme C-terminal" evidence="7">
    <location>
        <begin position="422"/>
        <end position="497"/>
    </location>
</feature>
<evidence type="ECO:0000259" key="6">
    <source>
        <dbReference type="Pfam" id="PF00501"/>
    </source>
</evidence>
<name>A0A937HJA5_9PROT</name>
<dbReference type="CDD" id="cd17631">
    <property type="entry name" value="FACL_FadD13-like"/>
    <property type="match status" value="1"/>
</dbReference>
<dbReference type="Proteomes" id="UP000785783">
    <property type="component" value="Unassembled WGS sequence"/>
</dbReference>
<dbReference type="Pfam" id="PF00501">
    <property type="entry name" value="AMP-binding"/>
    <property type="match status" value="1"/>
</dbReference>
<dbReference type="InterPro" id="IPR025110">
    <property type="entry name" value="AMP-bd_C"/>
</dbReference>
<evidence type="ECO:0000256" key="2">
    <source>
        <dbReference type="ARBA" id="ARBA00022598"/>
    </source>
</evidence>
<evidence type="ECO:0000313" key="8">
    <source>
        <dbReference type="EMBL" id="MBL6761288.1"/>
    </source>
</evidence>
<accession>A0A937HJA5</accession>
<dbReference type="Gene3D" id="3.30.300.30">
    <property type="match status" value="1"/>
</dbReference>
<dbReference type="InterPro" id="IPR045851">
    <property type="entry name" value="AMP-bd_C_sf"/>
</dbReference>
<gene>
    <name evidence="8" type="ORF">ISQ19_01155</name>
</gene>
<dbReference type="Gene3D" id="3.40.50.12780">
    <property type="entry name" value="N-terminal domain of ligase-like"/>
    <property type="match status" value="1"/>
</dbReference>
<dbReference type="EMBL" id="JADHOK010000007">
    <property type="protein sequence ID" value="MBL6761288.1"/>
    <property type="molecule type" value="Genomic_DNA"/>
</dbReference>
<evidence type="ECO:0000256" key="4">
    <source>
        <dbReference type="ARBA" id="ARBA00066616"/>
    </source>
</evidence>
<dbReference type="EC" id="6.2.1.44" evidence="4"/>
<evidence type="ECO:0000256" key="5">
    <source>
        <dbReference type="ARBA" id="ARBA00067668"/>
    </source>
</evidence>
<feature type="domain" description="AMP-dependent synthetase/ligase" evidence="6">
    <location>
        <begin position="11"/>
        <end position="372"/>
    </location>
</feature>
<dbReference type="SUPFAM" id="SSF56801">
    <property type="entry name" value="Acetyl-CoA synthetase-like"/>
    <property type="match status" value="1"/>
</dbReference>
<protein>
    <recommendedName>
        <fullName evidence="5">3-methylmercaptopropionyl-CoA ligase</fullName>
        <ecNumber evidence="4">6.2.1.44</ecNumber>
    </recommendedName>
</protein>
<dbReference type="InterPro" id="IPR042099">
    <property type="entry name" value="ANL_N_sf"/>
</dbReference>
<evidence type="ECO:0000259" key="7">
    <source>
        <dbReference type="Pfam" id="PF13193"/>
    </source>
</evidence>
<keyword evidence="2 8" id="KW-0436">Ligase</keyword>
<dbReference type="GO" id="GO:0016878">
    <property type="term" value="F:acid-thiol ligase activity"/>
    <property type="evidence" value="ECO:0007669"/>
    <property type="project" value="UniProtKB-ARBA"/>
</dbReference>
<comment type="similarity">
    <text evidence="1">Belongs to the ATP-dependent AMP-binding enzyme family.</text>
</comment>
<dbReference type="AlphaFoldDB" id="A0A937HJA5"/>
<evidence type="ECO:0000313" key="9">
    <source>
        <dbReference type="Proteomes" id="UP000785783"/>
    </source>
</evidence>
<dbReference type="NCBIfam" id="NF004837">
    <property type="entry name" value="PRK06187.1"/>
    <property type="match status" value="1"/>
</dbReference>
<dbReference type="Pfam" id="PF13193">
    <property type="entry name" value="AMP-binding_C"/>
    <property type="match status" value="1"/>
</dbReference>
<proteinExistence type="inferred from homology"/>
<dbReference type="PANTHER" id="PTHR43767">
    <property type="entry name" value="LONG-CHAIN-FATTY-ACID--COA LIGASE"/>
    <property type="match status" value="1"/>
</dbReference>
<comment type="caution">
    <text evidence="8">The sequence shown here is derived from an EMBL/GenBank/DDBJ whole genome shotgun (WGS) entry which is preliminary data.</text>
</comment>
<dbReference type="PANTHER" id="PTHR43767:SF1">
    <property type="entry name" value="NONRIBOSOMAL PEPTIDE SYNTHASE PES1 (EUROFUNG)-RELATED"/>
    <property type="match status" value="1"/>
</dbReference>
<organism evidence="8 9">
    <name type="scientific">PS1 clade bacterium</name>
    <dbReference type="NCBI Taxonomy" id="2175152"/>
    <lineage>
        <taxon>Bacteria</taxon>
        <taxon>Pseudomonadati</taxon>
        <taxon>Pseudomonadota</taxon>
        <taxon>Alphaproteobacteria</taxon>
        <taxon>PS1 clade</taxon>
    </lineage>
</organism>
<dbReference type="InterPro" id="IPR050237">
    <property type="entry name" value="ATP-dep_AMP-bd_enzyme"/>
</dbReference>